<dbReference type="Gene3D" id="3.40.50.10140">
    <property type="entry name" value="Toll/interleukin-1 receptor homology (TIR) domain"/>
    <property type="match status" value="1"/>
</dbReference>
<dbReference type="Proteomes" id="UP001257948">
    <property type="component" value="Unassembled WGS sequence"/>
</dbReference>
<dbReference type="Pfam" id="PF13676">
    <property type="entry name" value="TIR_2"/>
    <property type="match status" value="1"/>
</dbReference>
<dbReference type="SMART" id="SM00255">
    <property type="entry name" value="TIR"/>
    <property type="match status" value="1"/>
</dbReference>
<reference evidence="3" key="1">
    <citation type="submission" date="2023-07" db="EMBL/GenBank/DDBJ databases">
        <title>Draft genome sequence of the endophytic actinobacterium Streptomyces justiciae WPN32, a potential antibiotic producer.</title>
        <authorList>
            <person name="Yasawong M."/>
            <person name="Pana W."/>
            <person name="Ganta P."/>
            <person name="Santapan N."/>
            <person name="Songngamsuk T."/>
            <person name="Phatcharaharikarn M."/>
            <person name="Kerdtoob S."/>
            <person name="Nantapong N."/>
        </authorList>
    </citation>
    <scope>NUCLEOTIDE SEQUENCE [LARGE SCALE GENOMIC DNA]</scope>
    <source>
        <strain evidence="3">WPN32</strain>
    </source>
</reference>
<dbReference type="EMBL" id="JAVTLL010000008">
    <property type="protein sequence ID" value="MDT7841907.1"/>
    <property type="molecule type" value="Genomic_DNA"/>
</dbReference>
<sequence>MHSVQQPYGFLSYGRTPAVPETDRSSDDPLSRFHAKLTEDLMELTDLDAKVPAVYLDQRIPLGSTWEEELKERLSRCQVFVPLLSRRLFTSEWCALEWECFQRRQQLQRERGAFIRNAVVPVLWSPLRSGDIPPPYSEVQYTHQDLHPKYLELGLRGLQISGNHGTFRKVVYQLALKIVDVAVSSRLEPCEPSEFDDLFDAMNDTVGEER</sequence>
<dbReference type="NCBIfam" id="NF040588">
    <property type="entry name" value="FxsC_Nterm"/>
    <property type="match status" value="1"/>
</dbReference>
<feature type="domain" description="TIR" evidence="1">
    <location>
        <begin position="6"/>
        <end position="177"/>
    </location>
</feature>
<comment type="caution">
    <text evidence="2">The sequence shown here is derived from an EMBL/GenBank/DDBJ whole genome shotgun (WGS) entry which is preliminary data.</text>
</comment>
<evidence type="ECO:0000313" key="2">
    <source>
        <dbReference type="EMBL" id="MDT7841907.1"/>
    </source>
</evidence>
<dbReference type="RefSeq" id="WP_314201070.1">
    <property type="nucleotide sequence ID" value="NZ_JAVTLL010000008.1"/>
</dbReference>
<proteinExistence type="predicted"/>
<protein>
    <submittedName>
        <fullName evidence="2">TIR-like protein FxsC</fullName>
    </submittedName>
</protein>
<gene>
    <name evidence="2" type="ORF">RQC66_14295</name>
</gene>
<name>A0ABU3LRQ6_9ACTN</name>
<dbReference type="InterPro" id="IPR047603">
    <property type="entry name" value="FxsC_N"/>
</dbReference>
<evidence type="ECO:0000313" key="3">
    <source>
        <dbReference type="Proteomes" id="UP001257948"/>
    </source>
</evidence>
<keyword evidence="3" id="KW-1185">Reference proteome</keyword>
<dbReference type="SUPFAM" id="SSF52200">
    <property type="entry name" value="Toll/Interleukin receptor TIR domain"/>
    <property type="match status" value="1"/>
</dbReference>
<accession>A0ABU3LRQ6</accession>
<dbReference type="InterPro" id="IPR035897">
    <property type="entry name" value="Toll_tir_struct_dom_sf"/>
</dbReference>
<organism evidence="2 3">
    <name type="scientific">Streptomyces justiciae</name>
    <dbReference type="NCBI Taxonomy" id="2780140"/>
    <lineage>
        <taxon>Bacteria</taxon>
        <taxon>Bacillati</taxon>
        <taxon>Actinomycetota</taxon>
        <taxon>Actinomycetes</taxon>
        <taxon>Kitasatosporales</taxon>
        <taxon>Streptomycetaceae</taxon>
        <taxon>Streptomyces</taxon>
    </lineage>
</organism>
<dbReference type="InterPro" id="IPR000157">
    <property type="entry name" value="TIR_dom"/>
</dbReference>
<evidence type="ECO:0000259" key="1">
    <source>
        <dbReference type="SMART" id="SM00255"/>
    </source>
</evidence>